<sequence>MDYLYYPGCSLEGTANEYDLSCRELFKALGDCLTDIPDWTCCGATAAQCVDAFLSVVLPARNLALAEKTDTDLDVLVPCSACYLNLKKARQDLLENSALQARVNQVLAPDELAVNAFVRVRHLLDVLSRDGAVDRVAELAENRMKGFVVAPYYGCQCLRPFAEFDDPEQPRSMDALIRATGADVLAWDMGGVCCGASTATTKPQVGKERVGRILDQAGDAHAVVTVCPMCQMNLERFQPRPVPVLYLPQFLGLALGLSGKSLGCDMNLSDIRPVLSRVAS</sequence>
<accession>A0A931GAC4</accession>
<dbReference type="EMBL" id="JACCQK010000007">
    <property type="protein sequence ID" value="MBG0778339.1"/>
    <property type="molecule type" value="Genomic_DNA"/>
</dbReference>
<feature type="domain" description="Cysteine-rich" evidence="2">
    <location>
        <begin position="3"/>
        <end position="87"/>
    </location>
</feature>
<dbReference type="InterPro" id="IPR051278">
    <property type="entry name" value="HdrB/HdrD_reductase"/>
</dbReference>
<dbReference type="PANTHER" id="PTHR42947:SF1">
    <property type="entry name" value="COB--COM HETERODISULFIDE REDUCTASE SUBUNIT B 1"/>
    <property type="match status" value="1"/>
</dbReference>
<protein>
    <submittedName>
        <fullName evidence="3">CoB--CoM heterodisulfide reductase iron-sulfur subunit B family protein</fullName>
    </submittedName>
</protein>
<gene>
    <name evidence="3" type="ORF">H0S81_00180</name>
</gene>
<dbReference type="Pfam" id="PF02754">
    <property type="entry name" value="CCG"/>
    <property type="match status" value="2"/>
</dbReference>
<comment type="caution">
    <text evidence="3">The sequence shown here is derived from an EMBL/GenBank/DDBJ whole genome shotgun (WGS) entry which is preliminary data.</text>
</comment>
<dbReference type="PANTHER" id="PTHR42947">
    <property type="entry name" value="COB--COM HETERODISULFIDE REDUCTASE SUBUNIT B 1"/>
    <property type="match status" value="1"/>
</dbReference>
<keyword evidence="1" id="KW-0560">Oxidoreductase</keyword>
<feature type="domain" description="Cysteine-rich" evidence="2">
    <location>
        <begin position="149"/>
        <end position="234"/>
    </location>
</feature>
<organism evidence="3 4">
    <name type="scientific">Desulfotignum balticum</name>
    <dbReference type="NCBI Taxonomy" id="115781"/>
    <lineage>
        <taxon>Bacteria</taxon>
        <taxon>Pseudomonadati</taxon>
        <taxon>Thermodesulfobacteriota</taxon>
        <taxon>Desulfobacteria</taxon>
        <taxon>Desulfobacterales</taxon>
        <taxon>Desulfobacteraceae</taxon>
        <taxon>Desulfotignum</taxon>
    </lineage>
</organism>
<evidence type="ECO:0000256" key="1">
    <source>
        <dbReference type="ARBA" id="ARBA00023002"/>
    </source>
</evidence>
<dbReference type="AlphaFoldDB" id="A0A931GAC4"/>
<evidence type="ECO:0000259" key="2">
    <source>
        <dbReference type="Pfam" id="PF02754"/>
    </source>
</evidence>
<reference evidence="3" key="1">
    <citation type="submission" date="2020-07" db="EMBL/GenBank/DDBJ databases">
        <title>Severe corrosion of carbon steel in oil field produced water can be linked to methanogenic archaea containing a special type of NiFe hydrogenase.</title>
        <authorList>
            <person name="Lahme S."/>
            <person name="Mand J."/>
            <person name="Longwell J."/>
            <person name="Smith R."/>
            <person name="Enning D."/>
        </authorList>
    </citation>
    <scope>NUCLEOTIDE SEQUENCE</scope>
    <source>
        <strain evidence="3">MIC098Bin6</strain>
    </source>
</reference>
<dbReference type="Proteomes" id="UP000706172">
    <property type="component" value="Unassembled WGS sequence"/>
</dbReference>
<dbReference type="GO" id="GO:0016491">
    <property type="term" value="F:oxidoreductase activity"/>
    <property type="evidence" value="ECO:0007669"/>
    <property type="project" value="UniProtKB-KW"/>
</dbReference>
<dbReference type="Gene3D" id="1.20.1050.140">
    <property type="match status" value="1"/>
</dbReference>
<evidence type="ECO:0000313" key="3">
    <source>
        <dbReference type="EMBL" id="MBG0778339.1"/>
    </source>
</evidence>
<proteinExistence type="predicted"/>
<dbReference type="InterPro" id="IPR004017">
    <property type="entry name" value="Cys_rich_dom"/>
</dbReference>
<evidence type="ECO:0000313" key="4">
    <source>
        <dbReference type="Proteomes" id="UP000706172"/>
    </source>
</evidence>
<name>A0A931GAC4_9BACT</name>